<dbReference type="EnsemblMetazoa" id="G30172.1">
    <property type="protein sequence ID" value="G30172.1:cds"/>
    <property type="gene ID" value="G30172"/>
</dbReference>
<dbReference type="AlphaFoldDB" id="A0A8W8LUQ1"/>
<organism evidence="1 2">
    <name type="scientific">Magallana gigas</name>
    <name type="common">Pacific oyster</name>
    <name type="synonym">Crassostrea gigas</name>
    <dbReference type="NCBI Taxonomy" id="29159"/>
    <lineage>
        <taxon>Eukaryota</taxon>
        <taxon>Metazoa</taxon>
        <taxon>Spiralia</taxon>
        <taxon>Lophotrochozoa</taxon>
        <taxon>Mollusca</taxon>
        <taxon>Bivalvia</taxon>
        <taxon>Autobranchia</taxon>
        <taxon>Pteriomorphia</taxon>
        <taxon>Ostreida</taxon>
        <taxon>Ostreoidea</taxon>
        <taxon>Ostreidae</taxon>
        <taxon>Magallana</taxon>
    </lineage>
</organism>
<dbReference type="Proteomes" id="UP000005408">
    <property type="component" value="Unassembled WGS sequence"/>
</dbReference>
<evidence type="ECO:0000313" key="2">
    <source>
        <dbReference type="Proteomes" id="UP000005408"/>
    </source>
</evidence>
<name>A0A8W8LUQ1_MAGGI</name>
<sequence length="148" mass="16649">MRNKLAEDVLNENMPHLRTYYQRSLGDKGEELQGNIELLQHTSTMEDIRSLLMGFDEMCGIHFLSTSSSIIPNRMNSDVVKHVFSQQRWLHNGAYTNLSYLPYSQPINAVILGSTPISKKANAEYTEAHIYRPTSSSSSSSSSSSTRC</sequence>
<accession>A0A8W8LUQ1</accession>
<protein>
    <submittedName>
        <fullName evidence="1">Uncharacterized protein</fullName>
    </submittedName>
</protein>
<reference evidence="1" key="1">
    <citation type="submission" date="2022-08" db="UniProtKB">
        <authorList>
            <consortium name="EnsemblMetazoa"/>
        </authorList>
    </citation>
    <scope>IDENTIFICATION</scope>
    <source>
        <strain evidence="1">05x7-T-G4-1.051#20</strain>
    </source>
</reference>
<keyword evidence="2" id="KW-1185">Reference proteome</keyword>
<proteinExistence type="predicted"/>
<evidence type="ECO:0000313" key="1">
    <source>
        <dbReference type="EnsemblMetazoa" id="G30172.1:cds"/>
    </source>
</evidence>